<dbReference type="InParanoid" id="A7AUR2"/>
<keyword evidence="5" id="KW-0067">ATP-binding</keyword>
<dbReference type="RefSeq" id="XP_001610241.1">
    <property type="nucleotide sequence ID" value="XM_001610191.1"/>
</dbReference>
<dbReference type="GO" id="GO:0004674">
    <property type="term" value="F:protein serine/threonine kinase activity"/>
    <property type="evidence" value="ECO:0007669"/>
    <property type="project" value="UniProtKB-KW"/>
</dbReference>
<keyword evidence="4 7" id="KW-0418">Kinase</keyword>
<dbReference type="OMA" id="MSIDEFF"/>
<protein>
    <submittedName>
        <fullName evidence="7">Calmodulin-domain protein kinase 2</fullName>
    </submittedName>
</protein>
<keyword evidence="1" id="KW-0723">Serine/threonine-protein kinase</keyword>
<gene>
    <name evidence="7" type="ORF">BBOV_II007230</name>
</gene>
<dbReference type="GO" id="GO:0005524">
    <property type="term" value="F:ATP binding"/>
    <property type="evidence" value="ECO:0007669"/>
    <property type="project" value="UniProtKB-KW"/>
</dbReference>
<organism evidence="7 8">
    <name type="scientific">Babesia bovis</name>
    <dbReference type="NCBI Taxonomy" id="5865"/>
    <lineage>
        <taxon>Eukaryota</taxon>
        <taxon>Sar</taxon>
        <taxon>Alveolata</taxon>
        <taxon>Apicomplexa</taxon>
        <taxon>Aconoidasida</taxon>
        <taxon>Piroplasmida</taxon>
        <taxon>Babesiidae</taxon>
        <taxon>Babesia</taxon>
    </lineage>
</organism>
<accession>A7AUR2</accession>
<keyword evidence="8" id="KW-1185">Reference proteome</keyword>
<dbReference type="KEGG" id="bbo:BBOV_II007230"/>
<evidence type="ECO:0000256" key="3">
    <source>
        <dbReference type="ARBA" id="ARBA00022741"/>
    </source>
</evidence>
<evidence type="ECO:0000256" key="1">
    <source>
        <dbReference type="ARBA" id="ARBA00022527"/>
    </source>
</evidence>
<dbReference type="Pfam" id="PF00069">
    <property type="entry name" value="Pkinase"/>
    <property type="match status" value="1"/>
</dbReference>
<keyword evidence="2" id="KW-0808">Transferase</keyword>
<evidence type="ECO:0000256" key="5">
    <source>
        <dbReference type="ARBA" id="ARBA00022840"/>
    </source>
</evidence>
<dbReference type="Gene3D" id="1.10.510.10">
    <property type="entry name" value="Transferase(Phosphotransferase) domain 1"/>
    <property type="match status" value="1"/>
</dbReference>
<dbReference type="InterPro" id="IPR000719">
    <property type="entry name" value="Prot_kinase_dom"/>
</dbReference>
<keyword evidence="3" id="KW-0547">Nucleotide-binding</keyword>
<evidence type="ECO:0000313" key="7">
    <source>
        <dbReference type="EMBL" id="EDO06673.1"/>
    </source>
</evidence>
<dbReference type="PROSITE" id="PS50011">
    <property type="entry name" value="PROTEIN_KINASE_DOM"/>
    <property type="match status" value="1"/>
</dbReference>
<dbReference type="VEuPathDB" id="PiroplasmaDB:BBOV_II007230"/>
<dbReference type="EMBL" id="AAXT01000003">
    <property type="protein sequence ID" value="EDO06673.1"/>
    <property type="molecule type" value="Genomic_DNA"/>
</dbReference>
<reference evidence="7 8" key="1">
    <citation type="journal article" date="2007" name="PLoS Pathog.">
        <title>Genome sequence of Babesia bovis and comparative analysis of apicomplexan hemoprotozoa.</title>
        <authorList>
            <person name="Brayton K.A."/>
            <person name="Lau A.O.T."/>
            <person name="Herndon D.R."/>
            <person name="Hannick L."/>
            <person name="Kappmeyer L.S."/>
            <person name="Berens S.J."/>
            <person name="Bidwell S.L."/>
            <person name="Brown W.C."/>
            <person name="Crabtree J."/>
            <person name="Fadrosh D."/>
            <person name="Feldblum T."/>
            <person name="Forberger H.A."/>
            <person name="Haas B.J."/>
            <person name="Howell J.M."/>
            <person name="Khouri H."/>
            <person name="Koo H."/>
            <person name="Mann D.J."/>
            <person name="Norimine J."/>
            <person name="Paulsen I.T."/>
            <person name="Radune D."/>
            <person name="Ren Q."/>
            <person name="Smith R.K. Jr."/>
            <person name="Suarez C.E."/>
            <person name="White O."/>
            <person name="Wortman J.R."/>
            <person name="Knowles D.P. Jr."/>
            <person name="McElwain T.F."/>
            <person name="Nene V.M."/>
        </authorList>
    </citation>
    <scope>NUCLEOTIDE SEQUENCE [LARGE SCALE GENOMIC DNA]</scope>
    <source>
        <strain evidence="7">T2Bo</strain>
    </source>
</reference>
<dbReference type="InterPro" id="IPR050205">
    <property type="entry name" value="CDPK_Ser/Thr_kinases"/>
</dbReference>
<dbReference type="SMART" id="SM00220">
    <property type="entry name" value="S_TKc"/>
    <property type="match status" value="1"/>
</dbReference>
<dbReference type="AlphaFoldDB" id="A7AUR2"/>
<reference evidence="8" key="2">
    <citation type="journal article" date="2020" name="Data Brief">
        <title>Transcriptome dataset of Babesia bovis life stages within vertebrate and invertebrate hosts.</title>
        <authorList>
            <person name="Ueti M.W."/>
            <person name="Johnson W.C."/>
            <person name="Kappmeyer L.S."/>
            <person name="Herndon D.R."/>
            <person name="Mousel M.R."/>
            <person name="Reif K.E."/>
            <person name="Taus N.S."/>
            <person name="Ifeonu O.O."/>
            <person name="Silva J.C."/>
            <person name="Suarez C.E."/>
            <person name="Brayton K.A."/>
        </authorList>
    </citation>
    <scope>NUCLEOTIDE SEQUENCE [LARGE SCALE GENOMIC DNA]</scope>
</reference>
<dbReference type="PANTHER" id="PTHR24349">
    <property type="entry name" value="SERINE/THREONINE-PROTEIN KINASE"/>
    <property type="match status" value="1"/>
</dbReference>
<dbReference type="GeneID" id="5478475"/>
<dbReference type="SUPFAM" id="SSF56112">
    <property type="entry name" value="Protein kinase-like (PK-like)"/>
    <property type="match status" value="1"/>
</dbReference>
<feature type="domain" description="Protein kinase" evidence="6">
    <location>
        <begin position="91"/>
        <end position="416"/>
    </location>
</feature>
<name>A7AUR2_BABBO</name>
<evidence type="ECO:0000313" key="8">
    <source>
        <dbReference type="Proteomes" id="UP000002173"/>
    </source>
</evidence>
<dbReference type="STRING" id="5865.A7AUR2"/>
<dbReference type="InterPro" id="IPR011009">
    <property type="entry name" value="Kinase-like_dom_sf"/>
</dbReference>
<evidence type="ECO:0000256" key="4">
    <source>
        <dbReference type="ARBA" id="ARBA00022777"/>
    </source>
</evidence>
<evidence type="ECO:0000256" key="2">
    <source>
        <dbReference type="ARBA" id="ARBA00022679"/>
    </source>
</evidence>
<reference evidence="8" key="3">
    <citation type="journal article" date="2021" name="Int. J. Parasitol.">
        <title>Comparative analysis of gene expression between Babesia bovis blood stages and kinetes allowed by improved genome annotation.</title>
        <authorList>
            <person name="Ueti M.W."/>
            <person name="Johnson W.C."/>
            <person name="Kappmeyer L.S."/>
            <person name="Herndon D.R."/>
            <person name="Mousel M.R."/>
            <person name="Reif K.E."/>
            <person name="Taus N.S."/>
            <person name="Ifeonu O.O."/>
            <person name="Silva J.C."/>
            <person name="Suarez C.E."/>
            <person name="Brayton K.A."/>
        </authorList>
    </citation>
    <scope>NUCLEOTIDE SEQUENCE [LARGE SCALE GENOMIC DNA]</scope>
</reference>
<dbReference type="Proteomes" id="UP000002173">
    <property type="component" value="Unassembled WGS sequence"/>
</dbReference>
<evidence type="ECO:0000259" key="6">
    <source>
        <dbReference type="PROSITE" id="PS50011"/>
    </source>
</evidence>
<sequence length="744" mass="85189">MSTQTTKKLLKYESTYRSSRFNSAANTQSNGMTEYADSTDSTPIINYTSHIRANAKSHFQDDQKSTAQLNLTFNRFSPVIKGGWVTYRRKYLEGPVIGKGSFGVVKALFPVVDLIALQQMLPVRDQVPANRLGQGIRKLSDSRYEFFGIPLPPPTRAVKIMQMKSNQRSSDIKDALHVLREITIGAWLDHPNLVKISEIYTNKSNDISEVSNEVFHQPALMSEIPTDFTKVYLVMEYCSGGDLTTRSIPDDNKEETVSKMFVHVFRALSYINTMGIAHRDVKPENFLWSTRAANADVKLTDFGLANSPLHTLTTRAGTAYYVAPEIVQYAPQQHYSVACDSWSAGIMLHLFLLGFYPFQGENDVKTLLKVANDEIKWDDVRYDKISADAYDLLRKLLVKDPRRRISTTEALKHPWLRRATFEVTAIPMTVEEATGIVEALTAFYRCPVLKQLALCLMVRQMQDAEIARSRKKYMYLSLFCESEHFWVNINTVEKWLMCARERPCNDKGKPSCKVSCYMYPECIPELNCGIVEGKDSHNLPRRRVSLRQSMLWKSVSRLNDVLSNFSDHKLSISFTEFVAAQMMEELVHRSDLILDTFAGLRSEIPGRRSILIDARDLKRLLNPIYRCSTLDLEDVLRQTELIALCTYLGNLATDEESKTRVFHLLKHTIDPKAGTKHMKLTIDEFFVMMKSSNTVKTVEDTLKEGHHRPCDGYEAVKRRLILNKLQEIDEHCTNRKRKRRVLRG</sequence>
<proteinExistence type="predicted"/>
<comment type="caution">
    <text evidence="7">The sequence shown here is derived from an EMBL/GenBank/DDBJ whole genome shotgun (WGS) entry which is preliminary data.</text>
</comment>
<dbReference type="eggNOG" id="KOG0032">
    <property type="taxonomic scope" value="Eukaryota"/>
</dbReference>